<dbReference type="Pfam" id="PF01400">
    <property type="entry name" value="Astacin"/>
    <property type="match status" value="1"/>
</dbReference>
<dbReference type="Gene3D" id="2.60.40.2080">
    <property type="match status" value="1"/>
</dbReference>
<evidence type="ECO:0000256" key="1">
    <source>
        <dbReference type="SAM" id="MobiDB-lite"/>
    </source>
</evidence>
<dbReference type="STRING" id="1448318.A0A319F685"/>
<dbReference type="GO" id="GO:0006508">
    <property type="term" value="P:proteolysis"/>
    <property type="evidence" value="ECO:0007669"/>
    <property type="project" value="InterPro"/>
</dbReference>
<dbReference type="Proteomes" id="UP000248423">
    <property type="component" value="Unassembled WGS sequence"/>
</dbReference>
<dbReference type="AlphaFoldDB" id="A0A319F685"/>
<dbReference type="Gene3D" id="3.40.390.10">
    <property type="entry name" value="Collagenase (Catalytic Domain)"/>
    <property type="match status" value="1"/>
</dbReference>
<dbReference type="InterPro" id="IPR006026">
    <property type="entry name" value="Peptidase_Metallo"/>
</dbReference>
<evidence type="ECO:0000259" key="2">
    <source>
        <dbReference type="SMART" id="SM00235"/>
    </source>
</evidence>
<dbReference type="GO" id="GO:0008270">
    <property type="term" value="F:zinc ion binding"/>
    <property type="evidence" value="ECO:0007669"/>
    <property type="project" value="InterPro"/>
</dbReference>
<organism evidence="3 4">
    <name type="scientific">Aspergillus sclerotiicarbonarius (strain CBS 121057 / IBT 28362)</name>
    <dbReference type="NCBI Taxonomy" id="1448318"/>
    <lineage>
        <taxon>Eukaryota</taxon>
        <taxon>Fungi</taxon>
        <taxon>Dikarya</taxon>
        <taxon>Ascomycota</taxon>
        <taxon>Pezizomycotina</taxon>
        <taxon>Eurotiomycetes</taxon>
        <taxon>Eurotiomycetidae</taxon>
        <taxon>Eurotiales</taxon>
        <taxon>Aspergillaceae</taxon>
        <taxon>Aspergillus</taxon>
        <taxon>Aspergillus subgen. Circumdati</taxon>
    </lineage>
</organism>
<dbReference type="SUPFAM" id="SSF141086">
    <property type="entry name" value="Agglutinin HPA-like"/>
    <property type="match status" value="1"/>
</dbReference>
<evidence type="ECO:0000313" key="4">
    <source>
        <dbReference type="Proteomes" id="UP000248423"/>
    </source>
</evidence>
<dbReference type="GO" id="GO:0007155">
    <property type="term" value="P:cell adhesion"/>
    <property type="evidence" value="ECO:0007669"/>
    <property type="project" value="InterPro"/>
</dbReference>
<dbReference type="SMART" id="SM00235">
    <property type="entry name" value="ZnMc"/>
    <property type="match status" value="1"/>
</dbReference>
<dbReference type="VEuPathDB" id="FungiDB:BO78DRAFT_446392"/>
<dbReference type="InterPro" id="IPR001506">
    <property type="entry name" value="Peptidase_M12A"/>
</dbReference>
<keyword evidence="4" id="KW-1185">Reference proteome</keyword>
<reference evidence="3 4" key="1">
    <citation type="submission" date="2018-02" db="EMBL/GenBank/DDBJ databases">
        <title>The genomes of Aspergillus section Nigri reveals drivers in fungal speciation.</title>
        <authorList>
            <consortium name="DOE Joint Genome Institute"/>
            <person name="Vesth T.C."/>
            <person name="Nybo J."/>
            <person name="Theobald S."/>
            <person name="Brandl J."/>
            <person name="Frisvad J.C."/>
            <person name="Nielsen K.F."/>
            <person name="Lyhne E.K."/>
            <person name="Kogle M.E."/>
            <person name="Kuo A."/>
            <person name="Riley R."/>
            <person name="Clum A."/>
            <person name="Nolan M."/>
            <person name="Lipzen A."/>
            <person name="Salamov A."/>
            <person name="Henrissat B."/>
            <person name="Wiebenga A."/>
            <person name="De vries R.P."/>
            <person name="Grigoriev I.V."/>
            <person name="Mortensen U.H."/>
            <person name="Andersen M.R."/>
            <person name="Baker S.E."/>
        </authorList>
    </citation>
    <scope>NUCLEOTIDE SEQUENCE [LARGE SCALE GENOMIC DNA]</scope>
    <source>
        <strain evidence="3 4">CBS 121057</strain>
    </source>
</reference>
<feature type="domain" description="Peptidase metallopeptidase" evidence="2">
    <location>
        <begin position="50"/>
        <end position="206"/>
    </location>
</feature>
<gene>
    <name evidence="3" type="ORF">BO78DRAFT_446392</name>
</gene>
<dbReference type="GO" id="GO:0030246">
    <property type="term" value="F:carbohydrate binding"/>
    <property type="evidence" value="ECO:0007669"/>
    <property type="project" value="InterPro"/>
</dbReference>
<dbReference type="InterPro" id="IPR037221">
    <property type="entry name" value="H-type_lectin_dom_sf"/>
</dbReference>
<dbReference type="InterPro" id="IPR019019">
    <property type="entry name" value="H-type_lectin_domain"/>
</dbReference>
<dbReference type="Pfam" id="PF09458">
    <property type="entry name" value="H_lectin"/>
    <property type="match status" value="1"/>
</dbReference>
<evidence type="ECO:0000313" key="3">
    <source>
        <dbReference type="EMBL" id="PYI11429.1"/>
    </source>
</evidence>
<proteinExistence type="predicted"/>
<name>A0A319F685_ASPSB</name>
<dbReference type="SUPFAM" id="SSF55486">
    <property type="entry name" value="Metalloproteases ('zincins'), catalytic domain"/>
    <property type="match status" value="1"/>
</dbReference>
<dbReference type="EMBL" id="KZ826318">
    <property type="protein sequence ID" value="PYI11429.1"/>
    <property type="molecule type" value="Genomic_DNA"/>
</dbReference>
<dbReference type="GO" id="GO:0004222">
    <property type="term" value="F:metalloendopeptidase activity"/>
    <property type="evidence" value="ECO:0007669"/>
    <property type="project" value="InterPro"/>
</dbReference>
<dbReference type="InterPro" id="IPR024079">
    <property type="entry name" value="MetalloPept_cat_dom_sf"/>
</dbReference>
<protein>
    <submittedName>
        <fullName evidence="3">Zincin</fullName>
    </submittedName>
</protein>
<feature type="region of interest" description="Disordered" evidence="1">
    <location>
        <begin position="14"/>
        <end position="40"/>
    </location>
</feature>
<sequence length="550" mass="61766">MCLKDGIVSCVERYSRDEEQAPPNHPDEEQVALSDSEPELLPRPQELALKRHRWKPGSKLNVRFLPASESIEGTMDVEDSVKKKVEQAANIWTQHANICFVFDQPGDAEIRIRFAKGSCGGESFIGMDIPTHFTQNDHTMLIRPGSNTIFEPSLQAVVLHEFGHALGAVHEHQNPNPKAKIKWKKNVYEYYETWHGFSKTQVDTQILEKFNLDDFNVCSPLDTKSIMIYPIDIRINDSSIHSVWPENLSRVDIDYIGRAYPMGSNAGDGGFFSFDLTSLNRIYNLVKKKIKGAPKGVPVPLQSAMFSYSKFKDLPPNVAVGLCGFRFEGENLHVRVGAKRVGTNHFDIEATGEGDFDTVWFAPNNPDLQVGSYSTWGDEGTPRPIKKCDIPVKFDKKFDSRPLVIVWLQDFELTPPKDKGVRTTAVKVTTDGYTLQIRSCGNSDLRDVSVSWIACPQRFSIDMGICRFQSGSQGTELEEMLQKDYDMPITAAYYAVSSFEFDSKGDGKDEPLLFNVELQKEKKSFLAKASNGFRSAEVSYLILLGGTEDT</sequence>
<accession>A0A319F685</accession>
<dbReference type="OrthoDB" id="291007at2759"/>